<gene>
    <name evidence="7" type="ORF">CUN60_00390</name>
</gene>
<keyword evidence="1" id="KW-0964">Secreted</keyword>
<dbReference type="OrthoDB" id="3675244at2"/>
<keyword evidence="2" id="KW-0147">Chitin-binding</keyword>
<dbReference type="InterPro" id="IPR051024">
    <property type="entry name" value="GlcNAc_Chitin_IntDeg"/>
</dbReference>
<dbReference type="Gene3D" id="2.70.50.50">
    <property type="entry name" value="chitin-binding protein cbp21"/>
    <property type="match status" value="1"/>
</dbReference>
<evidence type="ECO:0000256" key="3">
    <source>
        <dbReference type="ARBA" id="ARBA00022729"/>
    </source>
</evidence>
<keyword evidence="8" id="KW-1185">Reference proteome</keyword>
<dbReference type="Pfam" id="PF18416">
    <property type="entry name" value="GbpA_2"/>
    <property type="match status" value="1"/>
</dbReference>
<evidence type="ECO:0000313" key="8">
    <source>
        <dbReference type="Proteomes" id="UP000236655"/>
    </source>
</evidence>
<feature type="signal peptide" evidence="4">
    <location>
        <begin position="1"/>
        <end position="24"/>
    </location>
</feature>
<dbReference type="PANTHER" id="PTHR34823">
    <property type="entry name" value="GLCNAC-BINDING PROTEIN A"/>
    <property type="match status" value="1"/>
</dbReference>
<dbReference type="KEGG" id="nba:CUN60_00390"/>
<name>A0A2I7N2Y4_9NEIS</name>
<evidence type="ECO:0000256" key="1">
    <source>
        <dbReference type="ARBA" id="ARBA00022525"/>
    </source>
</evidence>
<proteinExistence type="predicted"/>
<evidence type="ECO:0000256" key="4">
    <source>
        <dbReference type="SAM" id="SignalP"/>
    </source>
</evidence>
<dbReference type="InterPro" id="IPR041029">
    <property type="entry name" value="GbpA_2"/>
</dbReference>
<evidence type="ECO:0000259" key="6">
    <source>
        <dbReference type="Pfam" id="PF18416"/>
    </source>
</evidence>
<reference evidence="8" key="1">
    <citation type="submission" date="2017-11" db="EMBL/GenBank/DDBJ databases">
        <authorList>
            <person name="Chan K.G."/>
            <person name="Lee L.S."/>
        </authorList>
    </citation>
    <scope>NUCLEOTIDE SEQUENCE [LARGE SCALE GENOMIC DNA]</scope>
    <source>
        <strain evidence="8">DSM 100970</strain>
    </source>
</reference>
<dbReference type="Gene3D" id="3.30.70.2150">
    <property type="match status" value="1"/>
</dbReference>
<dbReference type="Gene3D" id="2.60.40.10">
    <property type="entry name" value="Immunoglobulins"/>
    <property type="match status" value="1"/>
</dbReference>
<protein>
    <submittedName>
        <fullName evidence="7">Uncharacterized protein</fullName>
    </submittedName>
</protein>
<dbReference type="RefSeq" id="WP_102950117.1">
    <property type="nucleotide sequence ID" value="NZ_CP024847.1"/>
</dbReference>
<dbReference type="Pfam" id="PF03067">
    <property type="entry name" value="LPMO_10"/>
    <property type="match status" value="1"/>
</dbReference>
<dbReference type="InterPro" id="IPR014756">
    <property type="entry name" value="Ig_E-set"/>
</dbReference>
<dbReference type="Proteomes" id="UP000236655">
    <property type="component" value="Chromosome"/>
</dbReference>
<keyword evidence="3 4" id="KW-0732">Signal</keyword>
<dbReference type="InterPro" id="IPR004302">
    <property type="entry name" value="Cellulose/chitin-bd_N"/>
</dbReference>
<feature type="domain" description="Chitin-binding type-4" evidence="5">
    <location>
        <begin position="25"/>
        <end position="228"/>
    </location>
</feature>
<dbReference type="CDD" id="cd21177">
    <property type="entry name" value="LPMO_AA10"/>
    <property type="match status" value="1"/>
</dbReference>
<dbReference type="AlphaFoldDB" id="A0A2I7N2Y4"/>
<evidence type="ECO:0000259" key="5">
    <source>
        <dbReference type="Pfam" id="PF03067"/>
    </source>
</evidence>
<accession>A0A2I7N2Y4</accession>
<dbReference type="EMBL" id="CP024847">
    <property type="protein sequence ID" value="AUR50817.1"/>
    <property type="molecule type" value="Genomic_DNA"/>
</dbReference>
<sequence length="537" mass="59119">MHTQKTYLIMLAIASSIISSNVFAHGYIEQPPSRNYFCGAVTKPDQILYGTPQYKECAAVFIMPDGSINNDGYNYMSILSHTKGAKEVRPLPKNVCGFDSEAFGHGKTLWDEPINWPTSNMKSGSNQFVWNISFGPHFSDTDQFRYWITKPDFKYQVGKPLSWNDFESTPFCEIKWTGQSTSTLQADYAANKFKMLCNVPKREGRHVIYGEWGRTPSTYERFHSCMDVVFSGGESTIVTPVVAKINIEPSSDKITGAGSLTLNGSSSQGESLSYSWSISAANTSLYSIQNAKLAKTTLFYANPKERNDLTVSLLVSNKNGNSSTSKVIIHEPAVTSVWRDLGLLTHEAKALQVGDKISIRAVFKNGQDIYYPTNGMLINSSLQSANEWTYALANQINALNGDLAIGVDTNGKITPVKDANSNRIYVKTNSNIQNAYLWFVEATPLSNCTVKKQSGANPWWAGFDIATDKPNIDLDFANTGIDLAKVRIDKGAFTVTVTGSILRLTKPAWVNATTAGYIGFNADNYAPLVGNSLPQCK</sequence>
<dbReference type="GO" id="GO:0008061">
    <property type="term" value="F:chitin binding"/>
    <property type="evidence" value="ECO:0007669"/>
    <property type="project" value="UniProtKB-KW"/>
</dbReference>
<dbReference type="InterPro" id="IPR013783">
    <property type="entry name" value="Ig-like_fold"/>
</dbReference>
<feature type="domain" description="N-acetylglucosamine binding protein A" evidence="6">
    <location>
        <begin position="338"/>
        <end position="435"/>
    </location>
</feature>
<dbReference type="SUPFAM" id="SSF81296">
    <property type="entry name" value="E set domains"/>
    <property type="match status" value="1"/>
</dbReference>
<dbReference type="PANTHER" id="PTHR34823:SF1">
    <property type="entry name" value="CHITIN-BINDING TYPE-4 DOMAIN-CONTAINING PROTEIN"/>
    <property type="match status" value="1"/>
</dbReference>
<evidence type="ECO:0000313" key="7">
    <source>
        <dbReference type="EMBL" id="AUR50817.1"/>
    </source>
</evidence>
<organism evidence="7 8">
    <name type="scientific">Aquella oligotrophica</name>
    <dbReference type="NCBI Taxonomy" id="2067065"/>
    <lineage>
        <taxon>Bacteria</taxon>
        <taxon>Pseudomonadati</taxon>
        <taxon>Pseudomonadota</taxon>
        <taxon>Betaproteobacteria</taxon>
        <taxon>Neisseriales</taxon>
        <taxon>Neisseriaceae</taxon>
        <taxon>Aquella</taxon>
    </lineage>
</organism>
<feature type="chain" id="PRO_5014339121" evidence="4">
    <location>
        <begin position="25"/>
        <end position="537"/>
    </location>
</feature>
<evidence type="ECO:0000256" key="2">
    <source>
        <dbReference type="ARBA" id="ARBA00022669"/>
    </source>
</evidence>